<dbReference type="EMBL" id="CACQ02008867">
    <property type="protein sequence ID" value="CCF46605.1"/>
    <property type="molecule type" value="Genomic_DNA"/>
</dbReference>
<keyword evidence="1" id="KW-0732">Signal</keyword>
<evidence type="ECO:0000313" key="3">
    <source>
        <dbReference type="Proteomes" id="UP000007174"/>
    </source>
</evidence>
<evidence type="ECO:0000256" key="1">
    <source>
        <dbReference type="SAM" id="SignalP"/>
    </source>
</evidence>
<name>H1W292_COLHI</name>
<sequence length="61" mass="6776">MFSLEQKLTALCARPIFALVVLLVLRGNHKATDHVVSGGKPGETHLKCQQRLLTLVSYDEE</sequence>
<feature type="signal peptide" evidence="1">
    <location>
        <begin position="1"/>
        <end position="31"/>
    </location>
</feature>
<dbReference type="AlphaFoldDB" id="H1W292"/>
<reference evidence="3" key="1">
    <citation type="journal article" date="2012" name="Nat. Genet.">
        <title>Lifestyle transitions in plant pathogenic Colletotrichum fungi deciphered by genome and transcriptome analyses.</title>
        <authorList>
            <person name="O'Connell R.J."/>
            <person name="Thon M.R."/>
            <person name="Hacquard S."/>
            <person name="Amyotte S.G."/>
            <person name="Kleemann J."/>
            <person name="Torres M.F."/>
            <person name="Damm U."/>
            <person name="Buiate E.A."/>
            <person name="Epstein L."/>
            <person name="Alkan N."/>
            <person name="Altmueller J."/>
            <person name="Alvarado-Balderrama L."/>
            <person name="Bauser C.A."/>
            <person name="Becker C."/>
            <person name="Birren B.W."/>
            <person name="Chen Z."/>
            <person name="Choi J."/>
            <person name="Crouch J.A."/>
            <person name="Duvick J.P."/>
            <person name="Farman M.A."/>
            <person name="Gan P."/>
            <person name="Heiman D."/>
            <person name="Henrissat B."/>
            <person name="Howard R.J."/>
            <person name="Kabbage M."/>
            <person name="Koch C."/>
            <person name="Kracher B."/>
            <person name="Kubo Y."/>
            <person name="Law A.D."/>
            <person name="Lebrun M.-H."/>
            <person name="Lee Y.-H."/>
            <person name="Miyara I."/>
            <person name="Moore N."/>
            <person name="Neumann U."/>
            <person name="Nordstroem K."/>
            <person name="Panaccione D.G."/>
            <person name="Panstruga R."/>
            <person name="Place M."/>
            <person name="Proctor R.H."/>
            <person name="Prusky D."/>
            <person name="Rech G."/>
            <person name="Reinhardt R."/>
            <person name="Rollins J.A."/>
            <person name="Rounsley S."/>
            <person name="Schardl C.L."/>
            <person name="Schwartz D.C."/>
            <person name="Shenoy N."/>
            <person name="Shirasu K."/>
            <person name="Sikhakolli U.R."/>
            <person name="Stueber K."/>
            <person name="Sukno S.A."/>
            <person name="Sweigard J.A."/>
            <person name="Takano Y."/>
            <person name="Takahara H."/>
            <person name="Trail F."/>
            <person name="van der Does H.C."/>
            <person name="Voll L.M."/>
            <person name="Will I."/>
            <person name="Young S."/>
            <person name="Zeng Q."/>
            <person name="Zhang J."/>
            <person name="Zhou S."/>
            <person name="Dickman M.B."/>
            <person name="Schulze-Lefert P."/>
            <person name="Ver Loren van Themaat E."/>
            <person name="Ma L.-J."/>
            <person name="Vaillancourt L.J."/>
        </authorList>
    </citation>
    <scope>NUCLEOTIDE SEQUENCE [LARGE SCALE GENOMIC DNA]</scope>
    <source>
        <strain evidence="3">IMI 349063</strain>
    </source>
</reference>
<dbReference type="HOGENOM" id="CLU_2922525_0_0_1"/>
<proteinExistence type="predicted"/>
<gene>
    <name evidence="2" type="ORF">CH063_03909</name>
</gene>
<protein>
    <submittedName>
        <fullName evidence="2">Uncharacterized protein</fullName>
    </submittedName>
</protein>
<accession>H1W292</accession>
<dbReference type="Proteomes" id="UP000007174">
    <property type="component" value="Unassembled WGS sequence"/>
</dbReference>
<organism evidence="2 3">
    <name type="scientific">Colletotrichum higginsianum (strain IMI 349063)</name>
    <name type="common">Crucifer anthracnose fungus</name>
    <dbReference type="NCBI Taxonomy" id="759273"/>
    <lineage>
        <taxon>Eukaryota</taxon>
        <taxon>Fungi</taxon>
        <taxon>Dikarya</taxon>
        <taxon>Ascomycota</taxon>
        <taxon>Pezizomycotina</taxon>
        <taxon>Sordariomycetes</taxon>
        <taxon>Hypocreomycetidae</taxon>
        <taxon>Glomerellales</taxon>
        <taxon>Glomerellaceae</taxon>
        <taxon>Colletotrichum</taxon>
        <taxon>Colletotrichum destructivum species complex</taxon>
    </lineage>
</organism>
<feature type="chain" id="PRO_5003556520" evidence="1">
    <location>
        <begin position="32"/>
        <end position="61"/>
    </location>
</feature>
<evidence type="ECO:0000313" key="2">
    <source>
        <dbReference type="EMBL" id="CCF46605.1"/>
    </source>
</evidence>